<dbReference type="EMBL" id="KB320833">
    <property type="protein sequence ID" value="ELW62243.1"/>
    <property type="molecule type" value="Genomic_DNA"/>
</dbReference>
<feature type="region of interest" description="Disordered" evidence="1">
    <location>
        <begin position="383"/>
        <end position="415"/>
    </location>
</feature>
<feature type="region of interest" description="Disordered" evidence="1">
    <location>
        <begin position="229"/>
        <end position="321"/>
    </location>
</feature>
<dbReference type="AlphaFoldDB" id="L9KHS8"/>
<proteinExistence type="predicted"/>
<gene>
    <name evidence="2" type="ORF">TREES_T100004150</name>
</gene>
<reference evidence="3" key="1">
    <citation type="submission" date="2012-07" db="EMBL/GenBank/DDBJ databases">
        <title>Genome of the Chinese tree shrew, a rising model animal genetically related to primates.</title>
        <authorList>
            <person name="Zhang G."/>
            <person name="Fan Y."/>
            <person name="Yao Y."/>
            <person name="Huang Z."/>
        </authorList>
    </citation>
    <scope>NUCLEOTIDE SEQUENCE [LARGE SCALE GENOMIC DNA]</scope>
</reference>
<feature type="compositionally biased region" description="Basic and acidic residues" evidence="1">
    <location>
        <begin position="404"/>
        <end position="415"/>
    </location>
</feature>
<keyword evidence="3" id="KW-1185">Reference proteome</keyword>
<dbReference type="Proteomes" id="UP000011518">
    <property type="component" value="Unassembled WGS sequence"/>
</dbReference>
<reference evidence="3" key="2">
    <citation type="journal article" date="2013" name="Nat. Commun.">
        <title>Genome of the Chinese tree shrew.</title>
        <authorList>
            <person name="Fan Y."/>
            <person name="Huang Z.Y."/>
            <person name="Cao C.C."/>
            <person name="Chen C.S."/>
            <person name="Chen Y.X."/>
            <person name="Fan D.D."/>
            <person name="He J."/>
            <person name="Hou H.L."/>
            <person name="Hu L."/>
            <person name="Hu X.T."/>
            <person name="Jiang X.T."/>
            <person name="Lai R."/>
            <person name="Lang Y.S."/>
            <person name="Liang B."/>
            <person name="Liao S.G."/>
            <person name="Mu D."/>
            <person name="Ma Y.Y."/>
            <person name="Niu Y.Y."/>
            <person name="Sun X.Q."/>
            <person name="Xia J.Q."/>
            <person name="Xiao J."/>
            <person name="Xiong Z.Q."/>
            <person name="Xu L."/>
            <person name="Yang L."/>
            <person name="Zhang Y."/>
            <person name="Zhao W."/>
            <person name="Zhao X.D."/>
            <person name="Zheng Y.T."/>
            <person name="Zhou J.M."/>
            <person name="Zhu Y.B."/>
            <person name="Zhang G.J."/>
            <person name="Wang J."/>
            <person name="Yao Y.G."/>
        </authorList>
    </citation>
    <scope>NUCLEOTIDE SEQUENCE [LARGE SCALE GENOMIC DNA]</scope>
</reference>
<feature type="compositionally biased region" description="Low complexity" evidence="1">
    <location>
        <begin position="311"/>
        <end position="321"/>
    </location>
</feature>
<evidence type="ECO:0000313" key="3">
    <source>
        <dbReference type="Proteomes" id="UP000011518"/>
    </source>
</evidence>
<feature type="compositionally biased region" description="Polar residues" evidence="1">
    <location>
        <begin position="392"/>
        <end position="403"/>
    </location>
</feature>
<organism evidence="2 3">
    <name type="scientific">Tupaia chinensis</name>
    <name type="common">Chinese tree shrew</name>
    <name type="synonym">Tupaia belangeri chinensis</name>
    <dbReference type="NCBI Taxonomy" id="246437"/>
    <lineage>
        <taxon>Eukaryota</taxon>
        <taxon>Metazoa</taxon>
        <taxon>Chordata</taxon>
        <taxon>Craniata</taxon>
        <taxon>Vertebrata</taxon>
        <taxon>Euteleostomi</taxon>
        <taxon>Mammalia</taxon>
        <taxon>Eutheria</taxon>
        <taxon>Euarchontoglires</taxon>
        <taxon>Scandentia</taxon>
        <taxon>Tupaiidae</taxon>
        <taxon>Tupaia</taxon>
    </lineage>
</organism>
<feature type="compositionally biased region" description="Polar residues" evidence="1">
    <location>
        <begin position="257"/>
        <end position="267"/>
    </location>
</feature>
<dbReference type="InParanoid" id="L9KHS8"/>
<protein>
    <submittedName>
        <fullName evidence="2">Uncharacterized protein</fullName>
    </submittedName>
</protein>
<evidence type="ECO:0000313" key="2">
    <source>
        <dbReference type="EMBL" id="ELW62243.1"/>
    </source>
</evidence>
<accession>L9KHS8</accession>
<sequence length="415" mass="44056">MCACKSASPKQNSVTSPHTHLSTYCSAVGRQANPSRLGLSSSPVDYQAYICYLGGPRLWDFGQKYTLGTPCPALRLRLREWGSDEQVLPGTSSAPEKEYRAEAKCGRWESSSRCSCGASQVQSRAPLQAALARLQFLLHTWTAVSLTTAALCSCEHGVPAPQRISGSGMVTTHPGLAALRCIGMACNVAGSPVLSLTQLGGCDTLGRYLTQLLAKAQVIPPCPARWLQLNPGRSPSTSPAAERPQAQRTTVGKPASTLPSRITSQGEQFHRPFQLDTPSGPSGRGTVMGLSLASKILSEQQQRRPDPAPHPARAAGGRGRQAAWVTRAAAAGLTGLSVQVLPPGSVPDPTPALSAMRRGGLHRACSPGEMLRLTEEEEFVQVGSAGKRWRQDSNLVPTGSLKTSEARALERPGHF</sequence>
<evidence type="ECO:0000256" key="1">
    <source>
        <dbReference type="SAM" id="MobiDB-lite"/>
    </source>
</evidence>
<name>L9KHS8_TUPCH</name>